<dbReference type="Pfam" id="PF04230">
    <property type="entry name" value="PS_pyruv_trans"/>
    <property type="match status" value="1"/>
</dbReference>
<evidence type="ECO:0000313" key="3">
    <source>
        <dbReference type="Proteomes" id="UP000196102"/>
    </source>
</evidence>
<accession>A0A1Z8BFR3</accession>
<feature type="domain" description="Polysaccharide pyruvyl transferase" evidence="1">
    <location>
        <begin position="17"/>
        <end position="315"/>
    </location>
</feature>
<comment type="caution">
    <text evidence="2">The sequence shown here is derived from an EMBL/GenBank/DDBJ whole genome shotgun (WGS) entry which is preliminary data.</text>
</comment>
<organism evidence="2 3">
    <name type="scientific">Nonlabens dokdonensis</name>
    <dbReference type="NCBI Taxonomy" id="328515"/>
    <lineage>
        <taxon>Bacteria</taxon>
        <taxon>Pseudomonadati</taxon>
        <taxon>Bacteroidota</taxon>
        <taxon>Flavobacteriia</taxon>
        <taxon>Flavobacteriales</taxon>
        <taxon>Flavobacteriaceae</taxon>
        <taxon>Nonlabens</taxon>
    </lineage>
</organism>
<protein>
    <recommendedName>
        <fullName evidence="1">Polysaccharide pyruvyl transferase domain-containing protein</fullName>
    </recommendedName>
</protein>
<proteinExistence type="predicted"/>
<dbReference type="InterPro" id="IPR007345">
    <property type="entry name" value="Polysacch_pyruvyl_Trfase"/>
</dbReference>
<dbReference type="RefSeq" id="WP_303685527.1">
    <property type="nucleotide sequence ID" value="NZ_CAJXYO010000011.1"/>
</dbReference>
<reference evidence="3" key="1">
    <citation type="journal article" date="2017" name="Proc. Natl. Acad. Sci. U.S.A.">
        <title>Simulation of Deepwater Horizon oil plume reveals substrate specialization within a complex community of hydrocarbon-degraders.</title>
        <authorList>
            <person name="Hu P."/>
            <person name="Dubinsky E.A."/>
            <person name="Probst A.J."/>
            <person name="Wang J."/>
            <person name="Sieber C.M.K."/>
            <person name="Tom L.M."/>
            <person name="Gardinali P."/>
            <person name="Banfield J.F."/>
            <person name="Atlas R.M."/>
            <person name="Andersen G.L."/>
        </authorList>
    </citation>
    <scope>NUCLEOTIDE SEQUENCE [LARGE SCALE GENOMIC DNA]</scope>
</reference>
<evidence type="ECO:0000313" key="2">
    <source>
        <dbReference type="EMBL" id="OUS21423.1"/>
    </source>
</evidence>
<dbReference type="AlphaFoldDB" id="A0A1Z8BFR3"/>
<evidence type="ECO:0000259" key="1">
    <source>
        <dbReference type="Pfam" id="PF04230"/>
    </source>
</evidence>
<name>A0A1Z8BFR3_9FLAO</name>
<sequence length="385" mass="44854">MVKNIDIAIRGGYGLYNFGDDALIHSLFNYLTKDKGIDPKKVVLLCRNEAYLHKLLIDVNVLNYNYLPKDLKINHLIYGGGTQFYSFDPIKESKIEKFLNHPKRTLKNAFFKARNLFVSNKFLENKFEITTNVNHHHLLGVGLGPFSANDTTIENKTKRLFKSAEFISVRDEFAEGKCKSWGIEHFIKSPDICYGLDVGVQKEHNSSVKNIAIIVRDWNHNIEGKEYYNSIMDAVKDLRTLGYNITYVSYDMYSDLTWLKYFKDQRENILQWDPNNNTIDKFIESHYKFDLVITARFHGAVFTSLIGKPFITIGIEPKLEMISSLYSEGSHCWNMPFEKRNVLKLVKEIDENYSTYVENVHHQTLENKKNAHFQFEALYKQIANK</sequence>
<gene>
    <name evidence="2" type="ORF">A9Q93_01065</name>
</gene>
<dbReference type="EMBL" id="MAAX01000018">
    <property type="protein sequence ID" value="OUS21423.1"/>
    <property type="molecule type" value="Genomic_DNA"/>
</dbReference>
<dbReference type="PANTHER" id="PTHR36836">
    <property type="entry name" value="COLANIC ACID BIOSYNTHESIS PROTEIN WCAK"/>
    <property type="match status" value="1"/>
</dbReference>
<dbReference type="PANTHER" id="PTHR36836:SF1">
    <property type="entry name" value="COLANIC ACID BIOSYNTHESIS PROTEIN WCAK"/>
    <property type="match status" value="1"/>
</dbReference>
<dbReference type="Proteomes" id="UP000196102">
    <property type="component" value="Unassembled WGS sequence"/>
</dbReference>